<accession>A0A1C3NT44</accession>
<feature type="compositionally biased region" description="Basic residues" evidence="1">
    <location>
        <begin position="174"/>
        <end position="184"/>
    </location>
</feature>
<feature type="region of interest" description="Disordered" evidence="1">
    <location>
        <begin position="1"/>
        <end position="20"/>
    </location>
</feature>
<feature type="region of interest" description="Disordered" evidence="1">
    <location>
        <begin position="156"/>
        <end position="184"/>
    </location>
</feature>
<dbReference type="SUPFAM" id="SSF55811">
    <property type="entry name" value="Nudix"/>
    <property type="match status" value="1"/>
</dbReference>
<protein>
    <recommendedName>
        <fullName evidence="4">Nudix hydrolase domain-containing protein</fullName>
    </recommendedName>
</protein>
<dbReference type="EMBL" id="FLUV01000077">
    <property type="protein sequence ID" value="SBW17368.1"/>
    <property type="molecule type" value="Genomic_DNA"/>
</dbReference>
<dbReference type="InterPro" id="IPR015797">
    <property type="entry name" value="NUDIX_hydrolase-like_dom_sf"/>
</dbReference>
<gene>
    <name evidence="2" type="ORF">FDG2_0186</name>
</gene>
<dbReference type="Gene3D" id="3.90.79.10">
    <property type="entry name" value="Nucleoside Triphosphate Pyrophosphohydrolase"/>
    <property type="match status" value="1"/>
</dbReference>
<dbReference type="AlphaFoldDB" id="A0A1C3NT44"/>
<evidence type="ECO:0000313" key="3">
    <source>
        <dbReference type="Proteomes" id="UP000199013"/>
    </source>
</evidence>
<dbReference type="Proteomes" id="UP000199013">
    <property type="component" value="Unassembled WGS sequence"/>
</dbReference>
<organism evidence="2 3">
    <name type="scientific">Candidatus Protofrankia californiensis</name>
    <dbReference type="NCBI Taxonomy" id="1839754"/>
    <lineage>
        <taxon>Bacteria</taxon>
        <taxon>Bacillati</taxon>
        <taxon>Actinomycetota</taxon>
        <taxon>Actinomycetes</taxon>
        <taxon>Frankiales</taxon>
        <taxon>Frankiaceae</taxon>
        <taxon>Protofrankia</taxon>
    </lineage>
</organism>
<evidence type="ECO:0000256" key="1">
    <source>
        <dbReference type="SAM" id="MobiDB-lite"/>
    </source>
</evidence>
<name>A0A1C3NT44_9ACTN</name>
<proteinExistence type="predicted"/>
<evidence type="ECO:0000313" key="2">
    <source>
        <dbReference type="EMBL" id="SBW17368.1"/>
    </source>
</evidence>
<feature type="compositionally biased region" description="Low complexity" evidence="1">
    <location>
        <begin position="7"/>
        <end position="18"/>
    </location>
</feature>
<keyword evidence="3" id="KW-1185">Reference proteome</keyword>
<sequence>MGAPAVPDTGLPDTGGPPVSDVDPFGHPVDLYVMLLYDRRLLFVHNVETGAWVLPSGTLDIGESPTQGVGRIALDQVAVLVAVSSIYLVHVQHHHDGIRRRIGLYFQAGRYNGVPAIGNRRKIDRFGWYEPAGLPDSVAPHVAVAVTTWGKPEFYSECSQHPDHDSEAGPDAARKRRRPNGTIR</sequence>
<reference evidence="3" key="1">
    <citation type="submission" date="2016-02" db="EMBL/GenBank/DDBJ databases">
        <authorList>
            <person name="Wibberg D."/>
        </authorList>
    </citation>
    <scope>NUCLEOTIDE SEQUENCE [LARGE SCALE GENOMIC DNA]</scope>
</reference>
<evidence type="ECO:0008006" key="4">
    <source>
        <dbReference type="Google" id="ProtNLM"/>
    </source>
</evidence>